<reference evidence="2" key="1">
    <citation type="submission" date="2017-09" db="EMBL/GenBank/DDBJ databases">
        <title>Depth-based differentiation of microbial function through sediment-hosted aquifers and enrichment of novel symbionts in the deep terrestrial subsurface.</title>
        <authorList>
            <person name="Probst A.J."/>
            <person name="Ladd B."/>
            <person name="Jarett J.K."/>
            <person name="Geller-Mcgrath D.E."/>
            <person name="Sieber C.M.K."/>
            <person name="Emerson J.B."/>
            <person name="Anantharaman K."/>
            <person name="Thomas B.C."/>
            <person name="Malmstrom R."/>
            <person name="Stieglmeier M."/>
            <person name="Klingl A."/>
            <person name="Woyke T."/>
            <person name="Ryan C.M."/>
            <person name="Banfield J.F."/>
        </authorList>
    </citation>
    <scope>NUCLEOTIDE SEQUENCE [LARGE SCALE GENOMIC DNA]</scope>
</reference>
<accession>A0A2H0X8I1</accession>
<proteinExistence type="predicted"/>
<name>A0A2H0X8I1_UNCKA</name>
<dbReference type="Proteomes" id="UP000231098">
    <property type="component" value="Unassembled WGS sequence"/>
</dbReference>
<comment type="caution">
    <text evidence="1">The sequence shown here is derived from an EMBL/GenBank/DDBJ whole genome shotgun (WGS) entry which is preliminary data.</text>
</comment>
<evidence type="ECO:0000313" key="2">
    <source>
        <dbReference type="Proteomes" id="UP000231098"/>
    </source>
</evidence>
<protein>
    <submittedName>
        <fullName evidence="1">Uncharacterized protein</fullName>
    </submittedName>
</protein>
<sequence length="154" mass="17450">MSKRIKVLLVSSDLFIIDDRVIRPTPPLPADTLSLGEAFEALGWEVTVSRSRESLLGDQFLGCKYSVIVVPFFLGNVDELPTKLVFSFGILFEIFINIYRLHKKPKLIIVGWDPDTVYFDTMSFIANGVGAVFIQNMQRPLDIAREILTELNKK</sequence>
<organism evidence="1 2">
    <name type="scientific">candidate division WWE3 bacterium CG08_land_8_20_14_0_20_41_15</name>
    <dbReference type="NCBI Taxonomy" id="1975086"/>
    <lineage>
        <taxon>Bacteria</taxon>
        <taxon>Katanobacteria</taxon>
    </lineage>
</organism>
<gene>
    <name evidence="1" type="ORF">COT51_03790</name>
</gene>
<evidence type="ECO:0000313" key="1">
    <source>
        <dbReference type="EMBL" id="PIS21243.1"/>
    </source>
</evidence>
<dbReference type="EMBL" id="PEYV01000061">
    <property type="protein sequence ID" value="PIS21243.1"/>
    <property type="molecule type" value="Genomic_DNA"/>
</dbReference>
<dbReference type="AlphaFoldDB" id="A0A2H0X8I1"/>